<dbReference type="Pfam" id="PF00903">
    <property type="entry name" value="Glyoxalase"/>
    <property type="match status" value="1"/>
</dbReference>
<dbReference type="EMBL" id="FXXQ01000002">
    <property type="protein sequence ID" value="SMX22684.1"/>
    <property type="molecule type" value="Genomic_DNA"/>
</dbReference>
<reference evidence="2 3" key="1">
    <citation type="submission" date="2017-05" db="EMBL/GenBank/DDBJ databases">
        <authorList>
            <person name="Song R."/>
            <person name="Chenine A.L."/>
            <person name="Ruprecht R.M."/>
        </authorList>
    </citation>
    <scope>NUCLEOTIDE SEQUENCE [LARGE SCALE GENOMIC DNA]</scope>
    <source>
        <strain evidence="2 3">CECT 8489</strain>
    </source>
</reference>
<name>A0A238IYD0_9RHOB</name>
<dbReference type="OrthoDB" id="9793039at2"/>
<sequence>MTTTPANSVVWTEIPVRDIDRGIAFYKAVFNFTLNRDESGPNPMANFTDDMTGVSGHLYPGEPAAPNQGPTIHLIVPDTLEAAADRCWKAGGTVQGDPIPLPVGRFQ</sequence>
<feature type="domain" description="VOC" evidence="1">
    <location>
        <begin position="8"/>
        <end position="107"/>
    </location>
</feature>
<protein>
    <submittedName>
        <fullName evidence="2">Glyoxalase-like domain protein</fullName>
    </submittedName>
</protein>
<accession>A0A238IYD0</accession>
<dbReference type="CDD" id="cd07247">
    <property type="entry name" value="SgaA_N_like"/>
    <property type="match status" value="1"/>
</dbReference>
<organism evidence="2 3">
    <name type="scientific">Boseongicola aestuarii</name>
    <dbReference type="NCBI Taxonomy" id="1470561"/>
    <lineage>
        <taxon>Bacteria</taxon>
        <taxon>Pseudomonadati</taxon>
        <taxon>Pseudomonadota</taxon>
        <taxon>Alphaproteobacteria</taxon>
        <taxon>Rhodobacterales</taxon>
        <taxon>Paracoccaceae</taxon>
        <taxon>Boseongicola</taxon>
    </lineage>
</organism>
<dbReference type="RefSeq" id="WP_093973031.1">
    <property type="nucleotide sequence ID" value="NZ_FXXQ01000002.1"/>
</dbReference>
<dbReference type="PROSITE" id="PS51819">
    <property type="entry name" value="VOC"/>
    <property type="match status" value="1"/>
</dbReference>
<dbReference type="Gene3D" id="3.10.180.10">
    <property type="entry name" value="2,3-Dihydroxybiphenyl 1,2-Dioxygenase, domain 1"/>
    <property type="match status" value="1"/>
</dbReference>
<gene>
    <name evidence="2" type="ORF">BOA8489_00782</name>
</gene>
<dbReference type="InterPro" id="IPR037523">
    <property type="entry name" value="VOC_core"/>
</dbReference>
<keyword evidence="3" id="KW-1185">Reference proteome</keyword>
<evidence type="ECO:0000259" key="1">
    <source>
        <dbReference type="PROSITE" id="PS51819"/>
    </source>
</evidence>
<evidence type="ECO:0000313" key="3">
    <source>
        <dbReference type="Proteomes" id="UP000201838"/>
    </source>
</evidence>
<dbReference type="AlphaFoldDB" id="A0A238IYD0"/>
<dbReference type="SUPFAM" id="SSF54593">
    <property type="entry name" value="Glyoxalase/Bleomycin resistance protein/Dihydroxybiphenyl dioxygenase"/>
    <property type="match status" value="1"/>
</dbReference>
<dbReference type="Proteomes" id="UP000201838">
    <property type="component" value="Unassembled WGS sequence"/>
</dbReference>
<evidence type="ECO:0000313" key="2">
    <source>
        <dbReference type="EMBL" id="SMX22684.1"/>
    </source>
</evidence>
<dbReference type="InterPro" id="IPR029068">
    <property type="entry name" value="Glyas_Bleomycin-R_OHBP_Dase"/>
</dbReference>
<dbReference type="InterPro" id="IPR004360">
    <property type="entry name" value="Glyas_Fos-R_dOase_dom"/>
</dbReference>
<proteinExistence type="predicted"/>